<evidence type="ECO:0000256" key="1">
    <source>
        <dbReference type="ARBA" id="ARBA00022801"/>
    </source>
</evidence>
<gene>
    <name evidence="2" type="ORF">KGA66_10790</name>
</gene>
<dbReference type="InterPro" id="IPR029033">
    <property type="entry name" value="His_PPase_superfam"/>
</dbReference>
<dbReference type="EMBL" id="JAGSXH010000028">
    <property type="protein sequence ID" value="MBS2963535.1"/>
    <property type="molecule type" value="Genomic_DNA"/>
</dbReference>
<dbReference type="Proteomes" id="UP000677913">
    <property type="component" value="Unassembled WGS sequence"/>
</dbReference>
<proteinExistence type="predicted"/>
<protein>
    <submittedName>
        <fullName evidence="2">Histidine phosphatase family protein</fullName>
    </submittedName>
</protein>
<dbReference type="AlphaFoldDB" id="A0A8J8BCH7"/>
<sequence length="184" mass="20322">MTEPVTTRHLLIMRHAKAAWPQVEDRLRPLADRGRRDAPAVGRWLRETALRLDGFTLDRVVCSPARRTRETWELVAGELDAPPQPVYDGRVYAATAATLLTVLRETPPRVRGLVLVGHNPGMQSLAVALAHEDSGEPLERILDKYPTSGVALFRVEGAWSRLLPGNALLTEFAVPRGAAGEHEE</sequence>
<dbReference type="InterPro" id="IPR051021">
    <property type="entry name" value="Mito_Ser/Thr_phosphatase"/>
</dbReference>
<dbReference type="CDD" id="cd07067">
    <property type="entry name" value="HP_PGM_like"/>
    <property type="match status" value="1"/>
</dbReference>
<evidence type="ECO:0000313" key="3">
    <source>
        <dbReference type="Proteomes" id="UP000677913"/>
    </source>
</evidence>
<keyword evidence="1" id="KW-0378">Hydrolase</keyword>
<dbReference type="Pfam" id="PF00300">
    <property type="entry name" value="His_Phos_1"/>
    <property type="match status" value="1"/>
</dbReference>
<dbReference type="Gene3D" id="3.40.50.1240">
    <property type="entry name" value="Phosphoglycerate mutase-like"/>
    <property type="match status" value="1"/>
</dbReference>
<accession>A0A8J8BCH7</accession>
<organism evidence="2 3">
    <name type="scientific">Actinocrinis puniceicyclus</name>
    <dbReference type="NCBI Taxonomy" id="977794"/>
    <lineage>
        <taxon>Bacteria</taxon>
        <taxon>Bacillati</taxon>
        <taxon>Actinomycetota</taxon>
        <taxon>Actinomycetes</taxon>
        <taxon>Catenulisporales</taxon>
        <taxon>Actinospicaceae</taxon>
        <taxon>Actinocrinis</taxon>
    </lineage>
</organism>
<keyword evidence="3" id="KW-1185">Reference proteome</keyword>
<dbReference type="SMART" id="SM00855">
    <property type="entry name" value="PGAM"/>
    <property type="match status" value="1"/>
</dbReference>
<reference evidence="2" key="1">
    <citation type="submission" date="2021-04" db="EMBL/GenBank/DDBJ databases">
        <title>Genome based classification of Actinospica acidithermotolerans sp. nov., an actinobacterium isolated from an Indonesian hot spring.</title>
        <authorList>
            <person name="Kusuma A.B."/>
            <person name="Putra K.E."/>
            <person name="Nafisah S."/>
            <person name="Loh J."/>
            <person name="Nouioui I."/>
            <person name="Goodfellow M."/>
        </authorList>
    </citation>
    <scope>NUCLEOTIDE SEQUENCE</scope>
    <source>
        <strain evidence="2">DSM 45618</strain>
    </source>
</reference>
<dbReference type="PANTHER" id="PTHR20935">
    <property type="entry name" value="PHOSPHOGLYCERATE MUTASE-RELATED"/>
    <property type="match status" value="1"/>
</dbReference>
<evidence type="ECO:0000313" key="2">
    <source>
        <dbReference type="EMBL" id="MBS2963535.1"/>
    </source>
</evidence>
<dbReference type="RefSeq" id="WP_211467323.1">
    <property type="nucleotide sequence ID" value="NZ_JAGSXH010000028.1"/>
</dbReference>
<name>A0A8J8BCH7_9ACTN</name>
<dbReference type="GO" id="GO:0016787">
    <property type="term" value="F:hydrolase activity"/>
    <property type="evidence" value="ECO:0007669"/>
    <property type="project" value="UniProtKB-KW"/>
</dbReference>
<dbReference type="InterPro" id="IPR013078">
    <property type="entry name" value="His_Pase_superF_clade-1"/>
</dbReference>
<dbReference type="PANTHER" id="PTHR20935:SF1">
    <property type="entry name" value="SLL1549 PROTEIN"/>
    <property type="match status" value="1"/>
</dbReference>
<comment type="caution">
    <text evidence="2">The sequence shown here is derived from an EMBL/GenBank/DDBJ whole genome shotgun (WGS) entry which is preliminary data.</text>
</comment>
<dbReference type="SUPFAM" id="SSF53254">
    <property type="entry name" value="Phosphoglycerate mutase-like"/>
    <property type="match status" value="1"/>
</dbReference>